<feature type="transmembrane region" description="Helical" evidence="1">
    <location>
        <begin position="50"/>
        <end position="67"/>
    </location>
</feature>
<feature type="transmembrane region" description="Helical" evidence="1">
    <location>
        <begin position="6"/>
        <end position="29"/>
    </location>
</feature>
<protein>
    <submittedName>
        <fullName evidence="2">Uncharacterized protein</fullName>
    </submittedName>
</protein>
<evidence type="ECO:0000313" key="3">
    <source>
        <dbReference type="Proteomes" id="UP001321741"/>
    </source>
</evidence>
<name>A0ABM8BEY7_9LACO</name>
<proteinExistence type="predicted"/>
<gene>
    <name evidence="2" type="ORF">KIM322_00230</name>
</gene>
<keyword evidence="1" id="KW-0812">Transmembrane</keyword>
<organism evidence="2 3">
    <name type="scientific">Lactobacillus xylocopicola</name>
    <dbReference type="NCBI Taxonomy" id="2976676"/>
    <lineage>
        <taxon>Bacteria</taxon>
        <taxon>Bacillati</taxon>
        <taxon>Bacillota</taxon>
        <taxon>Bacilli</taxon>
        <taxon>Lactobacillales</taxon>
        <taxon>Lactobacillaceae</taxon>
        <taxon>Lactobacillus</taxon>
    </lineage>
</organism>
<keyword evidence="1" id="KW-1133">Transmembrane helix</keyword>
<reference evidence="2 3" key="1">
    <citation type="journal article" date="2023" name="Microbiol. Spectr.">
        <title>Symbiosis of Carpenter Bees with Uncharacterized Lactic Acid Bacteria Showing NAD Auxotrophy.</title>
        <authorList>
            <person name="Kawasaki S."/>
            <person name="Ozawa K."/>
            <person name="Mori T."/>
            <person name="Yamamoto A."/>
            <person name="Ito M."/>
            <person name="Ohkuma M."/>
            <person name="Sakamoto M."/>
            <person name="Matsutani M."/>
        </authorList>
    </citation>
    <scope>NUCLEOTIDE SEQUENCE [LARGE SCALE GENOMIC DNA]</scope>
    <source>
        <strain evidence="2 3">Kim32-2</strain>
    </source>
</reference>
<accession>A0ABM8BEY7</accession>
<sequence length="109" mass="12224">MLSNIISTIITFISFITISVSLIYLYFFVFGRSYAIKQTLGASIYRSSMGLWLLWIVQVVLAIIFTFRDGQFNVSGSILLTLAICIDFLVSLVGVKVFARNSIRGLLNE</sequence>
<keyword evidence="1" id="KW-0472">Membrane</keyword>
<keyword evidence="3" id="KW-1185">Reference proteome</keyword>
<feature type="transmembrane region" description="Helical" evidence="1">
    <location>
        <begin position="79"/>
        <end position="99"/>
    </location>
</feature>
<dbReference type="EMBL" id="AP026803">
    <property type="protein sequence ID" value="BDR59762.1"/>
    <property type="molecule type" value="Genomic_DNA"/>
</dbReference>
<evidence type="ECO:0000313" key="2">
    <source>
        <dbReference type="EMBL" id="BDR59762.1"/>
    </source>
</evidence>
<dbReference type="Proteomes" id="UP001321741">
    <property type="component" value="Chromosome"/>
</dbReference>
<evidence type="ECO:0000256" key="1">
    <source>
        <dbReference type="SAM" id="Phobius"/>
    </source>
</evidence>